<dbReference type="Proteomes" id="UP001527866">
    <property type="component" value="Unassembled WGS sequence"/>
</dbReference>
<evidence type="ECO:0000259" key="9">
    <source>
        <dbReference type="Pfam" id="PF02983"/>
    </source>
</evidence>
<dbReference type="EMBL" id="JAQFWQ010000048">
    <property type="protein sequence ID" value="MDA2812371.1"/>
    <property type="molecule type" value="Genomic_DNA"/>
</dbReference>
<dbReference type="InterPro" id="IPR043504">
    <property type="entry name" value="Peptidase_S1_PA_chymotrypsin"/>
</dbReference>
<feature type="chain" id="PRO_5045330464" evidence="8">
    <location>
        <begin position="29"/>
        <end position="386"/>
    </location>
</feature>
<dbReference type="InterPro" id="IPR009003">
    <property type="entry name" value="Peptidase_S1_PA"/>
</dbReference>
<dbReference type="PIRSF" id="PIRSF001134">
    <property type="entry name" value="Streptogrisin"/>
    <property type="match status" value="1"/>
</dbReference>
<dbReference type="InterPro" id="IPR035070">
    <property type="entry name" value="Streptogrisin_prodomain"/>
</dbReference>
<keyword evidence="6" id="KW-0865">Zymogen</keyword>
<dbReference type="SUPFAM" id="SSF50494">
    <property type="entry name" value="Trypsin-like serine proteases"/>
    <property type="match status" value="1"/>
</dbReference>
<comment type="caution">
    <text evidence="10">The sequence shown here is derived from an EMBL/GenBank/DDBJ whole genome shotgun (WGS) entry which is preliminary data.</text>
</comment>
<keyword evidence="5" id="KW-0720">Serine protease</keyword>
<evidence type="ECO:0000256" key="7">
    <source>
        <dbReference type="ARBA" id="ARBA00023157"/>
    </source>
</evidence>
<dbReference type="RefSeq" id="WP_270686916.1">
    <property type="nucleotide sequence ID" value="NZ_JAQFWQ010000048.1"/>
</dbReference>
<keyword evidence="4" id="KW-0378">Hydrolase</keyword>
<evidence type="ECO:0000256" key="8">
    <source>
        <dbReference type="SAM" id="SignalP"/>
    </source>
</evidence>
<comment type="similarity">
    <text evidence="1">Belongs to the peptidase S1 family.</text>
</comment>
<evidence type="ECO:0000313" key="11">
    <source>
        <dbReference type="Proteomes" id="UP001527866"/>
    </source>
</evidence>
<dbReference type="InterPro" id="IPR004236">
    <property type="entry name" value="Pept_S1_alpha_lytic"/>
</dbReference>
<gene>
    <name evidence="10" type="ORF">O4J56_17145</name>
</gene>
<dbReference type="Gene3D" id="3.30.300.50">
    <property type="match status" value="2"/>
</dbReference>
<sequence length="386" mass="38852">MPHFPRTSPTLRLFAGAALALGLLPATAAAAQADSPATAAPPEQIDAMERDLGLTEAEALDLLDAEAQARATEAELRDELGGDFGGAVFDIDTRALTVQVTDAGAAGTVRAAGAEPQVVDRGEDGLGEVMDALDSAADRAGPTIHGWYADTAADVVVVAAAAGEAGAAEEFAEAAGVPADAVRVEEEAAAPRPLADIVGGTPYYFEQADGWYVCSVGIPVEGGYVTAGHCGEAGSSTWQEAPGTTRTGTVAESVFPGQDAAWVRTEPGFTPVPRVSDHSGGTVTVTGSQEAAVGASVCRSGQTTGWHCGTVQAKDRTVNYAEGAVHGLTQTSACAEGGDSGGSWLSGTQAQGVTSGGSGDCTSGGTTYFQPLAPILSQWNLTLLTG</sequence>
<name>A0ABT4U5Z4_9ACTN</name>
<evidence type="ECO:0000256" key="1">
    <source>
        <dbReference type="ARBA" id="ARBA00007664"/>
    </source>
</evidence>
<protein>
    <submittedName>
        <fullName evidence="10">S1 family peptidase</fullName>
    </submittedName>
</protein>
<proteinExistence type="inferred from homology"/>
<feature type="domain" description="Peptidase S1A alpha-lytic prodomain" evidence="9">
    <location>
        <begin position="126"/>
        <end position="179"/>
    </location>
</feature>
<evidence type="ECO:0000256" key="5">
    <source>
        <dbReference type="ARBA" id="ARBA00022825"/>
    </source>
</evidence>
<evidence type="ECO:0000256" key="6">
    <source>
        <dbReference type="ARBA" id="ARBA00023145"/>
    </source>
</evidence>
<keyword evidence="11" id="KW-1185">Reference proteome</keyword>
<dbReference type="Gene3D" id="2.40.10.10">
    <property type="entry name" value="Trypsin-like serine proteases"/>
    <property type="match status" value="2"/>
</dbReference>
<dbReference type="PRINTS" id="PR00861">
    <property type="entry name" value="ALYTICPTASE"/>
</dbReference>
<evidence type="ECO:0000313" key="10">
    <source>
        <dbReference type="EMBL" id="MDA2812371.1"/>
    </source>
</evidence>
<dbReference type="CDD" id="cd21112">
    <property type="entry name" value="alphaLP-like"/>
    <property type="match status" value="1"/>
</dbReference>
<keyword evidence="3 8" id="KW-0732">Signal</keyword>
<evidence type="ECO:0000256" key="2">
    <source>
        <dbReference type="ARBA" id="ARBA00022670"/>
    </source>
</evidence>
<keyword evidence="7" id="KW-1015">Disulfide bond</keyword>
<feature type="signal peptide" evidence="8">
    <location>
        <begin position="1"/>
        <end position="28"/>
    </location>
</feature>
<dbReference type="Pfam" id="PF02983">
    <property type="entry name" value="Pro_Al_protease"/>
    <property type="match status" value="1"/>
</dbReference>
<accession>A0ABT4U5Z4</accession>
<evidence type="ECO:0000256" key="4">
    <source>
        <dbReference type="ARBA" id="ARBA00022801"/>
    </source>
</evidence>
<organism evidence="10 11">
    <name type="scientific">Nocardiopsis endophytica</name>
    <dbReference type="NCBI Taxonomy" id="3018445"/>
    <lineage>
        <taxon>Bacteria</taxon>
        <taxon>Bacillati</taxon>
        <taxon>Actinomycetota</taxon>
        <taxon>Actinomycetes</taxon>
        <taxon>Streptosporangiales</taxon>
        <taxon>Nocardiopsidaceae</taxon>
        <taxon>Nocardiopsis</taxon>
    </lineage>
</organism>
<reference evidence="10 11" key="1">
    <citation type="submission" date="2023-01" db="EMBL/GenBank/DDBJ databases">
        <title>Draft genome sequence of Nocardiopsis sp. RSe5-2 isolated from halophytes.</title>
        <authorList>
            <person name="Duangmal K."/>
            <person name="Chantavorakit T."/>
        </authorList>
    </citation>
    <scope>NUCLEOTIDE SEQUENCE [LARGE SCALE GENOMIC DNA]</scope>
    <source>
        <strain evidence="10 11">RSe5-2</strain>
    </source>
</reference>
<evidence type="ECO:0000256" key="3">
    <source>
        <dbReference type="ARBA" id="ARBA00022729"/>
    </source>
</evidence>
<dbReference type="InterPro" id="IPR001316">
    <property type="entry name" value="Pept_S1A_streptogrisin"/>
</dbReference>
<keyword evidence="2" id="KW-0645">Protease</keyword>